<reference evidence="1" key="2">
    <citation type="submission" date="2014-02" db="EMBL/GenBank/DDBJ databases">
        <title>Complete DNA sequence of /Kuraishia capsulata/ illustrates novel genomic features among budding yeasts (/Saccharomycotina/).</title>
        <authorList>
            <person name="Morales L."/>
            <person name="Noel B."/>
            <person name="Porcel B."/>
            <person name="Marcet-Houben M."/>
            <person name="Hullo M-F."/>
            <person name="Sacerdot C."/>
            <person name="Tekaia F."/>
            <person name="Leh-Louis V."/>
            <person name="Despons L."/>
            <person name="Khanna V."/>
            <person name="Aury J-M."/>
            <person name="Barbe V."/>
            <person name="Couloux A."/>
            <person name="Labadie K."/>
            <person name="Pelletier E."/>
            <person name="Souciet J-L."/>
            <person name="Boekhout T."/>
            <person name="Gabaldon T."/>
            <person name="Wincker P."/>
            <person name="Dujon B."/>
        </authorList>
    </citation>
    <scope>NUCLEOTIDE SEQUENCE</scope>
    <source>
        <strain evidence="1">CBS 1993</strain>
    </source>
</reference>
<dbReference type="HOGENOM" id="CLU_2812744_0_0_1"/>
<accession>W6MJ92</accession>
<evidence type="ECO:0000313" key="2">
    <source>
        <dbReference type="Proteomes" id="UP000019384"/>
    </source>
</evidence>
<dbReference type="AlphaFoldDB" id="W6MJ92"/>
<gene>
    <name evidence="1" type="ORF">KUCA_T00002556001</name>
</gene>
<dbReference type="EMBL" id="HG793127">
    <property type="protein sequence ID" value="CDK26584.1"/>
    <property type="molecule type" value="Genomic_DNA"/>
</dbReference>
<evidence type="ECO:0000313" key="1">
    <source>
        <dbReference type="EMBL" id="CDK26584.1"/>
    </source>
</evidence>
<protein>
    <submittedName>
        <fullName evidence="1">Uncharacterized protein</fullName>
    </submittedName>
</protein>
<name>W6MJ92_9ASCO</name>
<dbReference type="GeneID" id="34519974"/>
<organism evidence="1 2">
    <name type="scientific">Kuraishia capsulata CBS 1993</name>
    <dbReference type="NCBI Taxonomy" id="1382522"/>
    <lineage>
        <taxon>Eukaryota</taxon>
        <taxon>Fungi</taxon>
        <taxon>Dikarya</taxon>
        <taxon>Ascomycota</taxon>
        <taxon>Saccharomycotina</taxon>
        <taxon>Pichiomycetes</taxon>
        <taxon>Pichiales</taxon>
        <taxon>Pichiaceae</taxon>
        <taxon>Kuraishia</taxon>
    </lineage>
</organism>
<proteinExistence type="predicted"/>
<reference evidence="1" key="1">
    <citation type="submission" date="2013-12" db="EMBL/GenBank/DDBJ databases">
        <authorList>
            <person name="Genoscope - CEA"/>
        </authorList>
    </citation>
    <scope>NUCLEOTIDE SEQUENCE</scope>
    <source>
        <strain evidence="1">CBS 1993</strain>
    </source>
</reference>
<sequence length="67" mass="7782">MAKEMFSNPENDAREDKMVTTNFWDANRTHEVVNGKDLREFTTYKTSVHNKASLKSLKHFEARAHGI</sequence>
<keyword evidence="2" id="KW-1185">Reference proteome</keyword>
<dbReference type="Proteomes" id="UP000019384">
    <property type="component" value="Unassembled WGS sequence"/>
</dbReference>
<dbReference type="RefSeq" id="XP_022458586.1">
    <property type="nucleotide sequence ID" value="XM_022602820.1"/>
</dbReference>